<dbReference type="InterPro" id="IPR025503">
    <property type="entry name" value="DUF4391"/>
</dbReference>
<reference evidence="1 2" key="1">
    <citation type="submission" date="2016-01" db="EMBL/GenBank/DDBJ databases">
        <authorList>
            <person name="Oliw E.H."/>
        </authorList>
    </citation>
    <scope>NUCLEOTIDE SEQUENCE [LARGE SCALE GENOMIC DNA]</scope>
    <source>
        <strain evidence="1 2">MJR8628B</strain>
    </source>
</reference>
<gene>
    <name evidence="1" type="ORF">HMPREF3196_00298</name>
</gene>
<organism evidence="1 2">
    <name type="scientific">Bifidobacterium bifidum</name>
    <dbReference type="NCBI Taxonomy" id="1681"/>
    <lineage>
        <taxon>Bacteria</taxon>
        <taxon>Bacillati</taxon>
        <taxon>Actinomycetota</taxon>
        <taxon>Actinomycetes</taxon>
        <taxon>Bifidobacteriales</taxon>
        <taxon>Bifidobacteriaceae</taxon>
        <taxon>Bifidobacterium</taxon>
    </lineage>
</organism>
<dbReference type="EMBL" id="LRPO01000013">
    <property type="protein sequence ID" value="KWZ82440.1"/>
    <property type="molecule type" value="Genomic_DNA"/>
</dbReference>
<proteinExistence type="predicted"/>
<protein>
    <recommendedName>
        <fullName evidence="3">DUF4391 domain-containing protein</fullName>
    </recommendedName>
</protein>
<evidence type="ECO:0008006" key="3">
    <source>
        <dbReference type="Google" id="ProtNLM"/>
    </source>
</evidence>
<sequence>MGLGLEQCAQAGLPPEANTRRPMMTAAHLTVAHCGEVSALTLGLPASAAIPEQKGTLPKGLFVAKAPVSSKLKQRLVNDIASITMLALLRPANTAMGAGSGKMPEVLVIGLRVNTPGIPVEVIDLIAGQRKSGIVFVCVHEGESEGAVREECALAVRRNVPVRAGHVPITKVFSGEWRPSGEVTLELPEGNADGGAKTMDDLWDSLCAQAILDSADGANLDARIARRDQIVTLKAAEEKLSRDHQRAKNPAQRNEIYAKLHKIRTQLAQLEQ</sequence>
<dbReference type="Pfam" id="PF14335">
    <property type="entry name" value="DUF4391"/>
    <property type="match status" value="1"/>
</dbReference>
<comment type="caution">
    <text evidence="1">The sequence shown here is derived from an EMBL/GenBank/DDBJ whole genome shotgun (WGS) entry which is preliminary data.</text>
</comment>
<dbReference type="AlphaFoldDB" id="A0A133KT09"/>
<dbReference type="Proteomes" id="UP000070092">
    <property type="component" value="Unassembled WGS sequence"/>
</dbReference>
<evidence type="ECO:0000313" key="2">
    <source>
        <dbReference type="Proteomes" id="UP000070092"/>
    </source>
</evidence>
<name>A0A133KT09_BIFBI</name>
<dbReference type="PATRIC" id="fig|1681.53.peg.287"/>
<evidence type="ECO:0000313" key="1">
    <source>
        <dbReference type="EMBL" id="KWZ82440.1"/>
    </source>
</evidence>
<accession>A0A133KT09</accession>